<organism evidence="6 7">
    <name type="scientific">Candidatus Tanganyikabacteria bacterium</name>
    <dbReference type="NCBI Taxonomy" id="2961651"/>
    <lineage>
        <taxon>Bacteria</taxon>
        <taxon>Bacillati</taxon>
        <taxon>Candidatus Sericytochromatia</taxon>
        <taxon>Candidatus Tanganyikabacteria</taxon>
    </lineage>
</organism>
<dbReference type="InterPro" id="IPR010652">
    <property type="entry name" value="DUF1232"/>
</dbReference>
<keyword evidence="3" id="KW-1133">Transmembrane helix</keyword>
<gene>
    <name evidence="6" type="ORF">FJZ00_03805</name>
</gene>
<name>A0A937X3S2_9BACT</name>
<dbReference type="GO" id="GO:0012505">
    <property type="term" value="C:endomembrane system"/>
    <property type="evidence" value="ECO:0007669"/>
    <property type="project" value="UniProtKB-SubCell"/>
</dbReference>
<dbReference type="EMBL" id="VGJX01000163">
    <property type="protein sequence ID" value="MBM3274252.1"/>
    <property type="molecule type" value="Genomic_DNA"/>
</dbReference>
<evidence type="ECO:0000256" key="1">
    <source>
        <dbReference type="ARBA" id="ARBA00004127"/>
    </source>
</evidence>
<comment type="subcellular location">
    <subcellularLocation>
        <location evidence="1">Endomembrane system</location>
        <topology evidence="1">Multi-pass membrane protein</topology>
    </subcellularLocation>
</comment>
<evidence type="ECO:0000259" key="5">
    <source>
        <dbReference type="Pfam" id="PF06803"/>
    </source>
</evidence>
<comment type="caution">
    <text evidence="6">The sequence shown here is derived from an EMBL/GenBank/DDBJ whole genome shotgun (WGS) entry which is preliminary data.</text>
</comment>
<evidence type="ECO:0000313" key="7">
    <source>
        <dbReference type="Proteomes" id="UP000703893"/>
    </source>
</evidence>
<evidence type="ECO:0000313" key="6">
    <source>
        <dbReference type="EMBL" id="MBM3274252.1"/>
    </source>
</evidence>
<dbReference type="AlphaFoldDB" id="A0A937X3S2"/>
<evidence type="ECO:0000256" key="2">
    <source>
        <dbReference type="ARBA" id="ARBA00022692"/>
    </source>
</evidence>
<keyword evidence="4" id="KW-0472">Membrane</keyword>
<dbReference type="Proteomes" id="UP000703893">
    <property type="component" value="Unassembled WGS sequence"/>
</dbReference>
<evidence type="ECO:0000256" key="3">
    <source>
        <dbReference type="ARBA" id="ARBA00022989"/>
    </source>
</evidence>
<feature type="domain" description="DUF1232" evidence="5">
    <location>
        <begin position="2"/>
        <end position="37"/>
    </location>
</feature>
<keyword evidence="2" id="KW-0812">Transmembrane</keyword>
<protein>
    <submittedName>
        <fullName evidence="6">DUF1232 domain-containing protein</fullName>
    </submittedName>
</protein>
<evidence type="ECO:0000256" key="4">
    <source>
        <dbReference type="ARBA" id="ARBA00023136"/>
    </source>
</evidence>
<accession>A0A937X3S2</accession>
<reference evidence="6 7" key="1">
    <citation type="submission" date="2019-03" db="EMBL/GenBank/DDBJ databases">
        <title>Lake Tanganyika Metagenome-Assembled Genomes (MAGs).</title>
        <authorList>
            <person name="Tran P."/>
        </authorList>
    </citation>
    <scope>NUCLEOTIDE SEQUENCE [LARGE SCALE GENOMIC DNA]</scope>
    <source>
        <strain evidence="6">K_DeepCast_65m_m2_236</strain>
    </source>
</reference>
<sequence length="67" mass="7156">MARWLLGLAVGYALLPFDLIPDFLPVIGHLDDLVIVPGLIFLAIRLVPDDVRAACRAAAEGCGQADQ</sequence>
<dbReference type="Pfam" id="PF06803">
    <property type="entry name" value="DUF1232"/>
    <property type="match status" value="1"/>
</dbReference>
<proteinExistence type="predicted"/>